<dbReference type="Gene3D" id="3.40.50.1820">
    <property type="entry name" value="alpha/beta hydrolase"/>
    <property type="match status" value="1"/>
</dbReference>
<gene>
    <name evidence="1" type="ORF">J6I90_09970</name>
</gene>
<sequence>MTKNLCDAVESEMRNLGTVYARKLKRRYEWDHDDFVRITFSDDLLSVYTPFSKEPVQNISIENFLYFATVLREFDSLDDIVKDYISNTQFNRLIGYSMMLLYRVNGLSQGMKRQVEKDALVFPLEFKKNRSAFIIRRFNPIYIAAWLISHVSKLVEGYDSDATFFQASSEQTVEVLAASNQELHNDTDNTVKLGNFSPKLVFARFNVHIPRGHERGKLERPNILLKSRFFEAYVDFGKYFQITGGEVISRVEAFDILKRQNPTSSCFLYVHGYRTNMDESILKSAQLKVDLSLKMPVISFVWPSHGKLTAYAGDIEEANDAAESFANLLKDLYQNGNENIFVLAHSRGAYVVAQSLRHLENEGISLTKVLLAAADIGQTRFRDRHHNELLSVTKMPIIQVSQTDLALRMSKIATNDRRIGDASKAVFTAKGCETVDMSSCRSLFNVDVMGHGYTTKFHKALDELESSLVGKVPPEKRTLDKVTVKASDEHHWRLP</sequence>
<name>A0AAW7R2K8_9GAMM</name>
<accession>A0AAW7R2K8</accession>
<dbReference type="InterPro" id="IPR029058">
    <property type="entry name" value="AB_hydrolase_fold"/>
</dbReference>
<dbReference type="RefSeq" id="WP_301774882.1">
    <property type="nucleotide sequence ID" value="NZ_JAGGJB010000005.1"/>
</dbReference>
<keyword evidence="1" id="KW-0378">Hydrolase</keyword>
<dbReference type="PANTHER" id="PTHR36513">
    <property type="entry name" value="ABC TRANSMEMBRANE TYPE-1 DOMAIN-CONTAINING PROTEIN"/>
    <property type="match status" value="1"/>
</dbReference>
<protein>
    <submittedName>
        <fullName evidence="1">Alpha/beta hydrolase</fullName>
    </submittedName>
</protein>
<reference evidence="1 2" key="1">
    <citation type="submission" date="2021-03" db="EMBL/GenBank/DDBJ databases">
        <title>Pseudidiomarina terrestris, a new bacterium isolated from saline soil.</title>
        <authorList>
            <person name="Galisteo C."/>
            <person name="De La Haba R."/>
            <person name="Sanchez-Porro C."/>
            <person name="Ventosa A."/>
        </authorList>
    </citation>
    <scope>NUCLEOTIDE SEQUENCE [LARGE SCALE GENOMIC DNA]</scope>
    <source>
        <strain evidence="1 2">1APP75-32.1</strain>
    </source>
</reference>
<dbReference type="AlphaFoldDB" id="A0AAW7R2K8"/>
<dbReference type="PANTHER" id="PTHR36513:SF1">
    <property type="entry name" value="TRANSMEMBRANE PROTEIN"/>
    <property type="match status" value="1"/>
</dbReference>
<dbReference type="Proteomes" id="UP001169492">
    <property type="component" value="Unassembled WGS sequence"/>
</dbReference>
<dbReference type="SUPFAM" id="SSF53474">
    <property type="entry name" value="alpha/beta-Hydrolases"/>
    <property type="match status" value="1"/>
</dbReference>
<comment type="caution">
    <text evidence="1">The sequence shown here is derived from an EMBL/GenBank/DDBJ whole genome shotgun (WGS) entry which is preliminary data.</text>
</comment>
<dbReference type="InterPro" id="IPR010297">
    <property type="entry name" value="DUF900_hydrolase"/>
</dbReference>
<dbReference type="GO" id="GO:0016787">
    <property type="term" value="F:hydrolase activity"/>
    <property type="evidence" value="ECO:0007669"/>
    <property type="project" value="UniProtKB-KW"/>
</dbReference>
<organism evidence="1 2">
    <name type="scientific">Pseudidiomarina terrestris</name>
    <dbReference type="NCBI Taxonomy" id="2820060"/>
    <lineage>
        <taxon>Bacteria</taxon>
        <taxon>Pseudomonadati</taxon>
        <taxon>Pseudomonadota</taxon>
        <taxon>Gammaproteobacteria</taxon>
        <taxon>Alteromonadales</taxon>
        <taxon>Idiomarinaceae</taxon>
        <taxon>Pseudidiomarina</taxon>
    </lineage>
</organism>
<evidence type="ECO:0000313" key="1">
    <source>
        <dbReference type="EMBL" id="MDN7125207.1"/>
    </source>
</evidence>
<dbReference type="EMBL" id="JAGGJB010000005">
    <property type="protein sequence ID" value="MDN7125207.1"/>
    <property type="molecule type" value="Genomic_DNA"/>
</dbReference>
<dbReference type="Pfam" id="PF05990">
    <property type="entry name" value="DUF900"/>
    <property type="match status" value="1"/>
</dbReference>
<evidence type="ECO:0000313" key="2">
    <source>
        <dbReference type="Proteomes" id="UP001169492"/>
    </source>
</evidence>
<proteinExistence type="predicted"/>